<proteinExistence type="predicted"/>
<dbReference type="Proteomes" id="UP001629230">
    <property type="component" value="Unassembled WGS sequence"/>
</dbReference>
<comment type="caution">
    <text evidence="1">The sequence shown here is derived from an EMBL/GenBank/DDBJ whole genome shotgun (WGS) entry which is preliminary data.</text>
</comment>
<accession>A0ABW9B5U0</accession>
<keyword evidence="2" id="KW-1185">Reference proteome</keyword>
<gene>
    <name evidence="1" type="ORF">PQR57_44015</name>
</gene>
<evidence type="ECO:0000313" key="2">
    <source>
        <dbReference type="Proteomes" id="UP001629230"/>
    </source>
</evidence>
<protein>
    <recommendedName>
        <fullName evidence="3">Secreted protein</fullName>
    </recommendedName>
</protein>
<organism evidence="1 2">
    <name type="scientific">Paraburkholderia dipogonis</name>
    <dbReference type="NCBI Taxonomy" id="1211383"/>
    <lineage>
        <taxon>Bacteria</taxon>
        <taxon>Pseudomonadati</taxon>
        <taxon>Pseudomonadota</taxon>
        <taxon>Betaproteobacteria</taxon>
        <taxon>Burkholderiales</taxon>
        <taxon>Burkholderiaceae</taxon>
        <taxon>Paraburkholderia</taxon>
    </lineage>
</organism>
<name>A0ABW9B5U0_9BURK</name>
<reference evidence="1 2" key="1">
    <citation type="journal article" date="2024" name="Chem. Sci.">
        <title>Discovery of megapolipeptins by genome mining of a Burkholderiales bacteria collection.</title>
        <authorList>
            <person name="Paulo B.S."/>
            <person name="Recchia M.J.J."/>
            <person name="Lee S."/>
            <person name="Fergusson C.H."/>
            <person name="Romanowski S.B."/>
            <person name="Hernandez A."/>
            <person name="Krull N."/>
            <person name="Liu D.Y."/>
            <person name="Cavanagh H."/>
            <person name="Bos A."/>
            <person name="Gray C.A."/>
            <person name="Murphy B.T."/>
            <person name="Linington R.G."/>
            <person name="Eustaquio A.S."/>
        </authorList>
    </citation>
    <scope>NUCLEOTIDE SEQUENCE [LARGE SCALE GENOMIC DNA]</scope>
    <source>
        <strain evidence="1 2">RL17-350-BIC-A</strain>
    </source>
</reference>
<dbReference type="EMBL" id="JAQQEZ010000072">
    <property type="protein sequence ID" value="MFM0007888.1"/>
    <property type="molecule type" value="Genomic_DNA"/>
</dbReference>
<sequence>MTVSGSWSRVGSMGMSSAYRVFACTAGLVLYVSGQIVGDEAPDGICTNTMFGVRCGRVRSGTTSVEGGIFASVTDISFCVPLDDRCGDLRISMYICGGSLNSV</sequence>
<evidence type="ECO:0008006" key="3">
    <source>
        <dbReference type="Google" id="ProtNLM"/>
    </source>
</evidence>
<evidence type="ECO:0000313" key="1">
    <source>
        <dbReference type="EMBL" id="MFM0007888.1"/>
    </source>
</evidence>
<dbReference type="RefSeq" id="WP_408182676.1">
    <property type="nucleotide sequence ID" value="NZ_JAQQEZ010000072.1"/>
</dbReference>